<reference evidence="1" key="1">
    <citation type="journal article" date="2022" name="bioRxiv">
        <title>Population genetic analysis of Ophidiomyces ophidiicola, the causative agent of snake fungal disease, indicates recent introductions to the USA.</title>
        <authorList>
            <person name="Ladner J.T."/>
            <person name="Palmer J.M."/>
            <person name="Ettinger C.L."/>
            <person name="Stajich J.E."/>
            <person name="Farrell T.M."/>
            <person name="Glorioso B.M."/>
            <person name="Lawson B."/>
            <person name="Price S.J."/>
            <person name="Stengle A.G."/>
            <person name="Grear D.A."/>
            <person name="Lorch J.M."/>
        </authorList>
    </citation>
    <scope>NUCLEOTIDE SEQUENCE</scope>
    <source>
        <strain evidence="1">NWHC 24266-5</strain>
    </source>
</reference>
<comment type="caution">
    <text evidence="1">The sequence shown here is derived from an EMBL/GenBank/DDBJ whole genome shotgun (WGS) entry which is preliminary data.</text>
</comment>
<organism evidence="1">
    <name type="scientific">Ophidiomyces ophidiicola</name>
    <dbReference type="NCBI Taxonomy" id="1387563"/>
    <lineage>
        <taxon>Eukaryota</taxon>
        <taxon>Fungi</taxon>
        <taxon>Dikarya</taxon>
        <taxon>Ascomycota</taxon>
        <taxon>Pezizomycotina</taxon>
        <taxon>Eurotiomycetes</taxon>
        <taxon>Eurotiomycetidae</taxon>
        <taxon>Onygenales</taxon>
        <taxon>Onygenaceae</taxon>
        <taxon>Ophidiomyces</taxon>
    </lineage>
</organism>
<accession>A0ACB8V8C4</accession>
<gene>
    <name evidence="1" type="ORF">LOY88_000202</name>
</gene>
<proteinExistence type="predicted"/>
<dbReference type="EMBL" id="JALBCA010000003">
    <property type="protein sequence ID" value="KAI2393144.1"/>
    <property type="molecule type" value="Genomic_DNA"/>
</dbReference>
<name>A0ACB8V8C4_9EURO</name>
<protein>
    <submittedName>
        <fullName evidence="1">Uncharacterized protein</fullName>
    </submittedName>
</protein>
<sequence length="220" mass="23231">MASYNGRDGRGRTQQISRFSSSTDEGSRPGDRGTIQVMFDPSHPLNVGVLGPLLLLLNMPGKANIREVALHPSRPPLLLHFSLPNMGPRGRETMPLVVVAGKIGADGSRTTAQTAPLACIAKIMGKIGASCVQTTSKTDPLVRMTEIMEKIGASGSRTIVQIAPPALTAKNIGKIGASCAQTTIHTAPLAFIVKITGNVTLALLEEGEAILWIEDSVNFI</sequence>
<evidence type="ECO:0000313" key="1">
    <source>
        <dbReference type="EMBL" id="KAI2393144.1"/>
    </source>
</evidence>